<dbReference type="OrthoDB" id="543373at2759"/>
<dbReference type="Pfam" id="PF25780">
    <property type="entry name" value="TPR_IPO5"/>
    <property type="match status" value="2"/>
</dbReference>
<evidence type="ECO:0000259" key="8">
    <source>
        <dbReference type="SMART" id="SM00913"/>
    </source>
</evidence>
<feature type="domain" description="Importin N-terminal" evidence="8">
    <location>
        <begin position="35"/>
        <end position="111"/>
    </location>
</feature>
<proteinExistence type="predicted"/>
<evidence type="ECO:0000256" key="5">
    <source>
        <dbReference type="ARBA" id="ARBA00022737"/>
    </source>
</evidence>
<evidence type="ECO:0000256" key="4">
    <source>
        <dbReference type="ARBA" id="ARBA00022490"/>
    </source>
</evidence>
<dbReference type="InterPro" id="IPR057672">
    <property type="entry name" value="TPR_IPO4/5"/>
</dbReference>
<dbReference type="SUPFAM" id="SSF48371">
    <property type="entry name" value="ARM repeat"/>
    <property type="match status" value="2"/>
</dbReference>
<dbReference type="EMBL" id="PGGS01000085">
    <property type="protein sequence ID" value="PNH09582.1"/>
    <property type="molecule type" value="Genomic_DNA"/>
</dbReference>
<evidence type="ECO:0000256" key="6">
    <source>
        <dbReference type="ARBA" id="ARBA00022927"/>
    </source>
</evidence>
<dbReference type="Proteomes" id="UP000236333">
    <property type="component" value="Unassembled WGS sequence"/>
</dbReference>
<organism evidence="9 10">
    <name type="scientific">Tetrabaena socialis</name>
    <dbReference type="NCBI Taxonomy" id="47790"/>
    <lineage>
        <taxon>Eukaryota</taxon>
        <taxon>Viridiplantae</taxon>
        <taxon>Chlorophyta</taxon>
        <taxon>core chlorophytes</taxon>
        <taxon>Chlorophyceae</taxon>
        <taxon>CS clade</taxon>
        <taxon>Chlamydomonadales</taxon>
        <taxon>Tetrabaenaceae</taxon>
        <taxon>Tetrabaena</taxon>
    </lineage>
</organism>
<evidence type="ECO:0000256" key="7">
    <source>
        <dbReference type="ARBA" id="ARBA00023242"/>
    </source>
</evidence>
<dbReference type="GO" id="GO:0006606">
    <property type="term" value="P:protein import into nucleus"/>
    <property type="evidence" value="ECO:0007669"/>
    <property type="project" value="InterPro"/>
</dbReference>
<dbReference type="InterPro" id="IPR011989">
    <property type="entry name" value="ARM-like"/>
</dbReference>
<comment type="subcellular location">
    <subcellularLocation>
        <location evidence="2">Cytoplasm</location>
    </subcellularLocation>
    <subcellularLocation>
        <location evidence="1">Nucleus</location>
    </subcellularLocation>
</comment>
<dbReference type="Gene3D" id="1.25.10.10">
    <property type="entry name" value="Leucine-rich Repeat Variant"/>
    <property type="match status" value="4"/>
</dbReference>
<dbReference type="SMART" id="SM00913">
    <property type="entry name" value="IBN_N"/>
    <property type="match status" value="2"/>
</dbReference>
<evidence type="ECO:0000256" key="1">
    <source>
        <dbReference type="ARBA" id="ARBA00004123"/>
    </source>
</evidence>
<name>A0A2J8AAP0_9CHLO</name>
<accession>A0A2J8AAP0</accession>
<keyword evidence="5" id="KW-0677">Repeat</keyword>
<dbReference type="InterPro" id="IPR016024">
    <property type="entry name" value="ARM-type_fold"/>
</dbReference>
<gene>
    <name evidence="9" type="ORF">TSOC_003810</name>
</gene>
<keyword evidence="7" id="KW-0539">Nucleus</keyword>
<feature type="domain" description="Importin N-terminal" evidence="8">
    <location>
        <begin position="390"/>
        <end position="466"/>
    </location>
</feature>
<dbReference type="GO" id="GO:0031267">
    <property type="term" value="F:small GTPase binding"/>
    <property type="evidence" value="ECO:0007669"/>
    <property type="project" value="InterPro"/>
</dbReference>
<comment type="caution">
    <text evidence="9">The sequence shown here is derived from an EMBL/GenBank/DDBJ whole genome shotgun (WGS) entry which is preliminary data.</text>
</comment>
<dbReference type="Pfam" id="PF18829">
    <property type="entry name" value="Importin_rep_6"/>
    <property type="match status" value="1"/>
</dbReference>
<dbReference type="AlphaFoldDB" id="A0A2J8AAP0"/>
<dbReference type="PANTHER" id="PTHR10527">
    <property type="entry name" value="IMPORTIN BETA"/>
    <property type="match status" value="1"/>
</dbReference>
<keyword evidence="6" id="KW-0653">Protein transport</keyword>
<reference evidence="9 10" key="1">
    <citation type="journal article" date="2017" name="Mol. Biol. Evol.">
        <title>The 4-celled Tetrabaena socialis nuclear genome reveals the essential components for genetic control of cell number at the origin of multicellularity in the volvocine lineage.</title>
        <authorList>
            <person name="Featherston J."/>
            <person name="Arakaki Y."/>
            <person name="Hanschen E.R."/>
            <person name="Ferris P.J."/>
            <person name="Michod R.E."/>
            <person name="Olson B.J.S.C."/>
            <person name="Nozaki H."/>
            <person name="Durand P.M."/>
        </authorList>
    </citation>
    <scope>NUCLEOTIDE SEQUENCE [LARGE SCALE GENOMIC DNA]</scope>
    <source>
        <strain evidence="9 10">NIES-571</strain>
    </source>
</reference>
<evidence type="ECO:0000256" key="2">
    <source>
        <dbReference type="ARBA" id="ARBA00004496"/>
    </source>
</evidence>
<keyword evidence="4" id="KW-0963">Cytoplasm</keyword>
<dbReference type="InterPro" id="IPR040122">
    <property type="entry name" value="Importin_beta"/>
</dbReference>
<dbReference type="InterPro" id="IPR041389">
    <property type="entry name" value="Importin_rep_6"/>
</dbReference>
<dbReference type="GO" id="GO:0005737">
    <property type="term" value="C:cytoplasm"/>
    <property type="evidence" value="ECO:0007669"/>
    <property type="project" value="UniProtKB-SubCell"/>
</dbReference>
<keyword evidence="3" id="KW-0813">Transport</keyword>
<evidence type="ECO:0000313" key="10">
    <source>
        <dbReference type="Proteomes" id="UP000236333"/>
    </source>
</evidence>
<sequence length="1069" mass="115298">MDTAGAVAALAANPASFVELVAQLQDADNDRRKAAEAVFDLLKERPDLCITCLVQTLRTCSNMEARLFCSVMIRKVIYYRGADVKAPVLWNNCSPAVQVGTKQALLEALVQEPDRNVSGKVCAAVSDLATLIGEEQSWAELMPTLHTMLRSGQLTQVANALRVLAEVAGVLADHIKPQMPDFVAMLVGFLGSGNKEVTVAAADVATSFIEVYEDAAVRQVLSPLVQPMLAVLGQLLNSGDEEEARSVLEMFIELAGSSARFLRPHLIPLVDAMMHVARAGETLDAQTRQMAVEFLVSLCEAREQSPGMMRKVPNLARSLFELVMGFLLDIEAWLAAVSSPLFWNSRLPDASTRATMDTAGAVAALAANPASFVELVAQLQDADNDRRKAAEAVFDLLKERPDLCITCLVQTLRTCSNMEARLFCSVMIRKVIYYRGADVKAPVLWNNCSPAVQVGTKQALLEALVQEPDRNVSGKVCAAVSDLATLIGEEQSWAELMPTLHTMLRSGQLTQVANALRVLAEVAGVLADHIKPQMPVMSSASYLEQLARMCVMGLGDAEPHVRWAACQALGQMCTDLGPDLQAKHHAAILPALMRIMEDFASPRVQAHACAAIVNFSEGVETEVLPPYLDSLILKLLNLLQHGARLVQEGALTALASVADSSQAAAVDVAAWRLSMQLFVACVGRFGLRELFNKYYDTVMPLLMHILTSANLKEHRLMRAKALECISLVGMAVGRDKFRADARSVLGYMQGVQAAGMEADDPLASYMLQADKRRAERASRRSTEDFDAEEAEALEAENEMEEELFDQVATAVGAFLKKFGDDVLPLVESLLMTRYGAMLTDKTRGPEERRIAICLVDDMVENSPAGMAKHFANVYPLLLDATRSDHADLRQCAVYGLGVMAAKAPVEAFRPTAASVAEVLAAIVNHPESKSDDNDMATDNAVSALGRILAHHAEALGPDGGAAYAALWLGSFPLKADAVEATAMHEQLVQMCEAQDPRVVPHAAKVASVFAEVLGGGKTYVAGPVGLRMAQLLHRLQPAVPAEALSSVLSAFSPKQQASYQAYMSGSVPA</sequence>
<keyword evidence="10" id="KW-1185">Reference proteome</keyword>
<evidence type="ECO:0000313" key="9">
    <source>
        <dbReference type="EMBL" id="PNH09582.1"/>
    </source>
</evidence>
<protein>
    <submittedName>
        <fullName evidence="9">Importin-5</fullName>
    </submittedName>
</protein>
<evidence type="ECO:0000256" key="3">
    <source>
        <dbReference type="ARBA" id="ARBA00022448"/>
    </source>
</evidence>
<dbReference type="InterPro" id="IPR001494">
    <property type="entry name" value="Importin-beta_N"/>
</dbReference>